<accession>A0A0E3SPZ0</accession>
<proteinExistence type="predicted"/>
<keyword evidence="1" id="KW-1133">Transmembrane helix</keyword>
<dbReference type="InterPro" id="IPR012874">
    <property type="entry name" value="DUF1673_METspp"/>
</dbReference>
<feature type="transmembrane region" description="Helical" evidence="1">
    <location>
        <begin position="82"/>
        <end position="104"/>
    </location>
</feature>
<keyword evidence="3" id="KW-1185">Reference proteome</keyword>
<dbReference type="OrthoDB" id="136717at2157"/>
<dbReference type="KEGG" id="mbak:MSBR3_3359"/>
<gene>
    <name evidence="2" type="ORF">MSBR3_3359</name>
</gene>
<evidence type="ECO:0000256" key="1">
    <source>
        <dbReference type="SAM" id="Phobius"/>
    </source>
</evidence>
<dbReference type="PATRIC" id="fig|1434107.4.peg.4225"/>
<dbReference type="HOGENOM" id="CLU_2285016_0_0_2"/>
<reference evidence="2" key="1">
    <citation type="submission" date="2014-07" db="EMBL/GenBank/DDBJ databases">
        <title>Methanogenic archaea and the global carbon cycle.</title>
        <authorList>
            <person name="Henriksen J.R."/>
            <person name="Luke J."/>
            <person name="Reinhart S."/>
            <person name="Benedict M.N."/>
            <person name="Youngblut N.D."/>
            <person name="Metcalf M.E."/>
            <person name="Whitaker R.J."/>
            <person name="Metcalf W.W."/>
        </authorList>
    </citation>
    <scope>NUCLEOTIDE SEQUENCE [LARGE SCALE GENOMIC DNA]</scope>
    <source>
        <strain evidence="2">3</strain>
    </source>
</reference>
<evidence type="ECO:0000313" key="2">
    <source>
        <dbReference type="EMBL" id="AKB83937.1"/>
    </source>
</evidence>
<keyword evidence="1" id="KW-0812">Transmembrane</keyword>
<evidence type="ECO:0008006" key="4">
    <source>
        <dbReference type="Google" id="ProtNLM"/>
    </source>
</evidence>
<dbReference type="STRING" id="1434107.MSBR3_3359"/>
<name>A0A0E3SPZ0_METBA</name>
<dbReference type="AlphaFoldDB" id="A0A0E3SPZ0"/>
<protein>
    <recommendedName>
        <fullName evidence="4">DUF1673 family protein</fullName>
    </recommendedName>
</protein>
<evidence type="ECO:0000313" key="3">
    <source>
        <dbReference type="Proteomes" id="UP000033066"/>
    </source>
</evidence>
<dbReference type="Pfam" id="PF07895">
    <property type="entry name" value="DUF1673"/>
    <property type="match status" value="1"/>
</dbReference>
<keyword evidence="1" id="KW-0472">Membrane</keyword>
<feature type="transmembrane region" description="Helical" evidence="1">
    <location>
        <begin position="53"/>
        <end position="76"/>
    </location>
</feature>
<dbReference type="EMBL" id="CP009517">
    <property type="protein sequence ID" value="AKB83937.1"/>
    <property type="molecule type" value="Genomic_DNA"/>
</dbReference>
<sequence>MNVFTKSIKRLMGWCPNAKALETGSQVIPANFEIYDKSGGEKAGNNPSRTRRIGLSLTSIGAFVLALTLILEIRVVSTKDEILVSSLITGLGTLLLLTGAALYIKG</sequence>
<dbReference type="Proteomes" id="UP000033066">
    <property type="component" value="Chromosome"/>
</dbReference>
<organism evidence="2 3">
    <name type="scientific">Methanosarcina barkeri 3</name>
    <dbReference type="NCBI Taxonomy" id="1434107"/>
    <lineage>
        <taxon>Archaea</taxon>
        <taxon>Methanobacteriati</taxon>
        <taxon>Methanobacteriota</taxon>
        <taxon>Stenosarchaea group</taxon>
        <taxon>Methanomicrobia</taxon>
        <taxon>Methanosarcinales</taxon>
        <taxon>Methanosarcinaceae</taxon>
        <taxon>Methanosarcina</taxon>
    </lineage>
</organism>